<dbReference type="Proteomes" id="UP000887561">
    <property type="component" value="Unplaced"/>
</dbReference>
<sequence length="532" mass="62981">MRGKEKLLLIFALILVWNLNVGAAQDNFDEASIEKIYKLHLENKEKLRKGYENAIVESDGPVGLYAAFKLFMEGMNVTVVSSHSDGGIADIVYISTKMISKLRFILGTEFEKLEKTKRELVNNEIRLEVKNLRNALKERINILIEYVKKKEKTEEKDKKSLLKFDTTVMDTKTDNEKPLAILNKVDKGKNVEIPFNLFFCDFIKEIKYGAVVLNKKDFNKNVFKETETPMGIVELIEEVKNEREELEEINDEKFKMKIEESAIAEEQYKHDKELSEKLEENKRFKEEELQKDKNDEEEMEKIETEGYKKLEKKLKYWQLKEEIDEVENRISNLEESKQLKKLRKVEDGIKKKIDKLKKENDKELEKKLEEARKKGKNFWEDKLENLQIENNKLIDEGLLNIEEERKELMRKYDDFIVELKEEWFRALIYHVFDEVYKTEDKKKVIIKLSKEIEEKAEASTSYNKETIQDEEEEHILYFDKNSLIGKTFLLKIYGKENAVKLVNGKKDSAIFVNMNDNYIYEVNEGKFLKTNT</sequence>
<dbReference type="AlphaFoldDB" id="A0A915MR04"/>
<name>A0A915MR04_MELJA</name>
<accession>A0A915MR04</accession>
<feature type="chain" id="PRO_5037871208" evidence="2">
    <location>
        <begin position="25"/>
        <end position="532"/>
    </location>
</feature>
<keyword evidence="3" id="KW-1185">Reference proteome</keyword>
<feature type="signal peptide" evidence="2">
    <location>
        <begin position="1"/>
        <end position="24"/>
    </location>
</feature>
<organism evidence="3 4">
    <name type="scientific">Meloidogyne javanica</name>
    <name type="common">Root-knot nematode worm</name>
    <dbReference type="NCBI Taxonomy" id="6303"/>
    <lineage>
        <taxon>Eukaryota</taxon>
        <taxon>Metazoa</taxon>
        <taxon>Ecdysozoa</taxon>
        <taxon>Nematoda</taxon>
        <taxon>Chromadorea</taxon>
        <taxon>Rhabditida</taxon>
        <taxon>Tylenchina</taxon>
        <taxon>Tylenchomorpha</taxon>
        <taxon>Tylenchoidea</taxon>
        <taxon>Meloidogynidae</taxon>
        <taxon>Meloidogyninae</taxon>
        <taxon>Meloidogyne</taxon>
        <taxon>Meloidogyne incognita group</taxon>
    </lineage>
</organism>
<feature type="coiled-coil region" evidence="1">
    <location>
        <begin position="232"/>
        <end position="418"/>
    </location>
</feature>
<reference evidence="4" key="1">
    <citation type="submission" date="2022-11" db="UniProtKB">
        <authorList>
            <consortium name="WormBaseParasite"/>
        </authorList>
    </citation>
    <scope>IDENTIFICATION</scope>
</reference>
<protein>
    <submittedName>
        <fullName evidence="4">Uncharacterized protein</fullName>
    </submittedName>
</protein>
<evidence type="ECO:0000256" key="2">
    <source>
        <dbReference type="SAM" id="SignalP"/>
    </source>
</evidence>
<dbReference type="WBParaSite" id="scaffold4600_cov177.g8397">
    <property type="protein sequence ID" value="scaffold4600_cov177.g8397"/>
    <property type="gene ID" value="scaffold4600_cov177.g8397"/>
</dbReference>
<keyword evidence="1" id="KW-0175">Coiled coil</keyword>
<evidence type="ECO:0000256" key="1">
    <source>
        <dbReference type="SAM" id="Coils"/>
    </source>
</evidence>
<evidence type="ECO:0000313" key="4">
    <source>
        <dbReference type="WBParaSite" id="scaffold4600_cov177.g8397"/>
    </source>
</evidence>
<proteinExistence type="predicted"/>
<keyword evidence="2" id="KW-0732">Signal</keyword>
<evidence type="ECO:0000313" key="3">
    <source>
        <dbReference type="Proteomes" id="UP000887561"/>
    </source>
</evidence>